<evidence type="ECO:0000313" key="2">
    <source>
        <dbReference type="Proteomes" id="UP000693970"/>
    </source>
</evidence>
<dbReference type="Proteomes" id="UP000693970">
    <property type="component" value="Unassembled WGS sequence"/>
</dbReference>
<accession>A0A9K3LEG8</accession>
<dbReference type="EMBL" id="JAGRRH010000013">
    <property type="protein sequence ID" value="KAG7360652.1"/>
    <property type="molecule type" value="Genomic_DNA"/>
</dbReference>
<reference evidence="1" key="1">
    <citation type="journal article" date="2021" name="Sci. Rep.">
        <title>Diploid genomic architecture of Nitzschia inconspicua, an elite biomass production diatom.</title>
        <authorList>
            <person name="Oliver A."/>
            <person name="Podell S."/>
            <person name="Pinowska A."/>
            <person name="Traller J.C."/>
            <person name="Smith S.R."/>
            <person name="McClure R."/>
            <person name="Beliaev A."/>
            <person name="Bohutskyi P."/>
            <person name="Hill E.A."/>
            <person name="Rabines A."/>
            <person name="Zheng H."/>
            <person name="Allen L.Z."/>
            <person name="Kuo A."/>
            <person name="Grigoriev I.V."/>
            <person name="Allen A.E."/>
            <person name="Hazlebeck D."/>
            <person name="Allen E.E."/>
        </authorList>
    </citation>
    <scope>NUCLEOTIDE SEQUENCE</scope>
    <source>
        <strain evidence="1">Hildebrandi</strain>
    </source>
</reference>
<sequence length="198" mass="22630">MKSNLEHKHGHSTSNKEARTITEIVQITSFSSFLNVVRKCPIQIRNKSDRTVNTLATEETEALKFVSFADTVSVRPTLSRDSYTKEEQLACWFTEEDFSRMKKSSMALVAKMNSGSSSVTKYCTRGLEKYTRVQGRHRLKNRYESIFAVLDEQDNLYDEGFSGDDERISGVYSSRTSSSILWAQVVGIHDQKEAEKYQ</sequence>
<comment type="caution">
    <text evidence="1">The sequence shown here is derived from an EMBL/GenBank/DDBJ whole genome shotgun (WGS) entry which is preliminary data.</text>
</comment>
<proteinExistence type="predicted"/>
<evidence type="ECO:0000313" key="1">
    <source>
        <dbReference type="EMBL" id="KAG7360652.1"/>
    </source>
</evidence>
<name>A0A9K3LEG8_9STRA</name>
<protein>
    <submittedName>
        <fullName evidence="1">Uncharacterized protein</fullName>
    </submittedName>
</protein>
<organism evidence="1 2">
    <name type="scientific">Nitzschia inconspicua</name>
    <dbReference type="NCBI Taxonomy" id="303405"/>
    <lineage>
        <taxon>Eukaryota</taxon>
        <taxon>Sar</taxon>
        <taxon>Stramenopiles</taxon>
        <taxon>Ochrophyta</taxon>
        <taxon>Bacillariophyta</taxon>
        <taxon>Bacillariophyceae</taxon>
        <taxon>Bacillariophycidae</taxon>
        <taxon>Bacillariales</taxon>
        <taxon>Bacillariaceae</taxon>
        <taxon>Nitzschia</taxon>
    </lineage>
</organism>
<dbReference type="AlphaFoldDB" id="A0A9K3LEG8"/>
<keyword evidence="2" id="KW-1185">Reference proteome</keyword>
<reference evidence="1" key="2">
    <citation type="submission" date="2021-04" db="EMBL/GenBank/DDBJ databases">
        <authorList>
            <person name="Podell S."/>
        </authorList>
    </citation>
    <scope>NUCLEOTIDE SEQUENCE</scope>
    <source>
        <strain evidence="1">Hildebrandi</strain>
    </source>
</reference>
<gene>
    <name evidence="1" type="ORF">IV203_035751</name>
</gene>